<feature type="domain" description="LUD" evidence="1">
    <location>
        <begin position="12"/>
        <end position="161"/>
    </location>
</feature>
<dbReference type="AlphaFoldDB" id="A0A1F6DXI1"/>
<dbReference type="PANTHER" id="PTHR36179:SF2">
    <property type="entry name" value="LUD DOMAIN-CONTAINING PROTEIN"/>
    <property type="match status" value="1"/>
</dbReference>
<dbReference type="PANTHER" id="PTHR36179">
    <property type="entry name" value="LUD_DOM DOMAIN-CONTAINING PROTEIN"/>
    <property type="match status" value="1"/>
</dbReference>
<accession>A0A1F6DXI1</accession>
<comment type="caution">
    <text evidence="2">The sequence shown here is derived from an EMBL/GenBank/DDBJ whole genome shotgun (WGS) entry which is preliminary data.</text>
</comment>
<dbReference type="Gene3D" id="3.40.50.10420">
    <property type="entry name" value="NagB/RpiA/CoA transferase-like"/>
    <property type="match status" value="1"/>
</dbReference>
<evidence type="ECO:0000259" key="1">
    <source>
        <dbReference type="Pfam" id="PF02589"/>
    </source>
</evidence>
<dbReference type="Proteomes" id="UP000177652">
    <property type="component" value="Unassembled WGS sequence"/>
</dbReference>
<sequence>MDYTKLASQGTVEKTAEALKSRRFTPIIVETAKEAFDTIQKLIPKGASVMNGSSATLEEIGFVEYLNSGAHGWNNLHEAVLKEENAEKRAHLRKHAVVSDYYLGSVHAVTEGGEMLIASNTGSQLPHLSYTSSNLILVVGTQKIVPDLAAAFLRLEKHVMPLEDEHMKKLYGMGTQHNKTTVLHGESPMMNRSATVILVKEKLGF</sequence>
<organism evidence="2 3">
    <name type="scientific">Candidatus Kaiserbacteria bacterium RIFCSPHIGHO2_02_FULL_55_20</name>
    <dbReference type="NCBI Taxonomy" id="1798497"/>
    <lineage>
        <taxon>Bacteria</taxon>
        <taxon>Candidatus Kaiseribacteriota</taxon>
    </lineage>
</organism>
<dbReference type="STRING" id="1798497.A3D71_00810"/>
<gene>
    <name evidence="2" type="ORF">A3D71_00810</name>
</gene>
<protein>
    <recommendedName>
        <fullName evidence="1">LUD domain-containing protein</fullName>
    </recommendedName>
</protein>
<evidence type="ECO:0000313" key="2">
    <source>
        <dbReference type="EMBL" id="OGG65702.1"/>
    </source>
</evidence>
<dbReference type="Pfam" id="PF02589">
    <property type="entry name" value="LUD_dom"/>
    <property type="match status" value="1"/>
</dbReference>
<evidence type="ECO:0000313" key="3">
    <source>
        <dbReference type="Proteomes" id="UP000177652"/>
    </source>
</evidence>
<dbReference type="InterPro" id="IPR024185">
    <property type="entry name" value="FTHF_cligase-like_sf"/>
</dbReference>
<dbReference type="InterPro" id="IPR003741">
    <property type="entry name" value="LUD_dom"/>
</dbReference>
<name>A0A1F6DXI1_9BACT</name>
<dbReference type="EMBL" id="MFLK01000036">
    <property type="protein sequence ID" value="OGG65702.1"/>
    <property type="molecule type" value="Genomic_DNA"/>
</dbReference>
<proteinExistence type="predicted"/>
<reference evidence="2 3" key="1">
    <citation type="journal article" date="2016" name="Nat. Commun.">
        <title>Thousands of microbial genomes shed light on interconnected biogeochemical processes in an aquifer system.</title>
        <authorList>
            <person name="Anantharaman K."/>
            <person name="Brown C.T."/>
            <person name="Hug L.A."/>
            <person name="Sharon I."/>
            <person name="Castelle C.J."/>
            <person name="Probst A.J."/>
            <person name="Thomas B.C."/>
            <person name="Singh A."/>
            <person name="Wilkins M.J."/>
            <person name="Karaoz U."/>
            <person name="Brodie E.L."/>
            <person name="Williams K.H."/>
            <person name="Hubbard S.S."/>
            <person name="Banfield J.F."/>
        </authorList>
    </citation>
    <scope>NUCLEOTIDE SEQUENCE [LARGE SCALE GENOMIC DNA]</scope>
</reference>